<feature type="binding site" evidence="4">
    <location>
        <position position="191"/>
    </location>
    <ligand>
        <name>[4Fe-4S] cluster</name>
        <dbReference type="ChEBI" id="CHEBI:49883"/>
    </ligand>
</feature>
<gene>
    <name evidence="4" type="primary">cysH</name>
    <name evidence="6" type="ORF">AVDCRST_MAG10-3246</name>
</gene>
<dbReference type="GO" id="GO:0046872">
    <property type="term" value="F:metal ion binding"/>
    <property type="evidence" value="ECO:0007669"/>
    <property type="project" value="UniProtKB-KW"/>
</dbReference>
<dbReference type="PANTHER" id="PTHR46509:SF1">
    <property type="entry name" value="PHOSPHOADENOSINE PHOSPHOSULFATE REDUCTASE"/>
    <property type="match status" value="1"/>
</dbReference>
<evidence type="ECO:0000256" key="4">
    <source>
        <dbReference type="HAMAP-Rule" id="MF_00063"/>
    </source>
</evidence>
<keyword evidence="4" id="KW-0411">Iron-sulfur</keyword>
<feature type="binding site" evidence="4">
    <location>
        <position position="188"/>
    </location>
    <ligand>
        <name>[4Fe-4S] cluster</name>
        <dbReference type="ChEBI" id="CHEBI:49883"/>
    </ligand>
</feature>
<keyword evidence="4" id="KW-0479">Metal-binding</keyword>
<comment type="pathway">
    <text evidence="3 4">Sulfur metabolism; hydrogen sulfide biosynthesis; sulfite from sulfate.</text>
</comment>
<evidence type="ECO:0000256" key="2">
    <source>
        <dbReference type="ARBA" id="ARBA00023002"/>
    </source>
</evidence>
<sequence>MAGPALLLDDELAELNRSFESAPASKVVRWAVDRFSTQLSLLASMTDAVLIDLAVKIDPSIEVVFIDTGHHFPETLETVELVRRRYGLNLRIVTVGPEPAPLVDGCCSATKVLQLDRALAGRQAWLSGLRRAEAITRADAPIVDLDRRGLVKVNPLATWTDDDVAGYIAEHDVPVNPLVFRGYPSVGCRPCTFPVAEGADPRSGRWAGSSRTECGIHG</sequence>
<proteinExistence type="inferred from homology"/>
<feature type="binding site" evidence="4">
    <location>
        <position position="107"/>
    </location>
    <ligand>
        <name>[4Fe-4S] cluster</name>
        <dbReference type="ChEBI" id="CHEBI:49883"/>
    </ligand>
</feature>
<keyword evidence="2 4" id="KW-0560">Oxidoreductase</keyword>
<dbReference type="GO" id="GO:0043866">
    <property type="term" value="F:adenylyl-sulfate reductase (thioredoxin) activity"/>
    <property type="evidence" value="ECO:0007669"/>
    <property type="project" value="UniProtKB-EC"/>
</dbReference>
<dbReference type="CDD" id="cd23945">
    <property type="entry name" value="PAPS_reductase"/>
    <property type="match status" value="1"/>
</dbReference>
<organism evidence="6">
    <name type="scientific">uncultured Acidimicrobiales bacterium</name>
    <dbReference type="NCBI Taxonomy" id="310071"/>
    <lineage>
        <taxon>Bacteria</taxon>
        <taxon>Bacillati</taxon>
        <taxon>Actinomycetota</taxon>
        <taxon>Acidimicrobiia</taxon>
        <taxon>Acidimicrobiales</taxon>
        <taxon>environmental samples</taxon>
    </lineage>
</organism>
<keyword evidence="4" id="KW-0963">Cytoplasm</keyword>
<reference evidence="6" key="1">
    <citation type="submission" date="2020-02" db="EMBL/GenBank/DDBJ databases">
        <authorList>
            <person name="Meier V. D."/>
        </authorList>
    </citation>
    <scope>NUCLEOTIDE SEQUENCE</scope>
    <source>
        <strain evidence="6">AVDCRST_MAG10</strain>
    </source>
</reference>
<dbReference type="EC" id="1.8.4.10" evidence="4"/>
<dbReference type="NCBIfam" id="NF002537">
    <property type="entry name" value="PRK02090.1"/>
    <property type="match status" value="1"/>
</dbReference>
<dbReference type="HAMAP" id="MF_00063">
    <property type="entry name" value="CysH"/>
    <property type="match status" value="1"/>
</dbReference>
<comment type="catalytic activity">
    <reaction evidence="4">
        <text>[thioredoxin]-disulfide + sulfite + AMP + 2 H(+) = adenosine 5'-phosphosulfate + [thioredoxin]-dithiol</text>
        <dbReference type="Rhea" id="RHEA:21976"/>
        <dbReference type="Rhea" id="RHEA-COMP:10698"/>
        <dbReference type="Rhea" id="RHEA-COMP:10700"/>
        <dbReference type="ChEBI" id="CHEBI:15378"/>
        <dbReference type="ChEBI" id="CHEBI:17359"/>
        <dbReference type="ChEBI" id="CHEBI:29950"/>
        <dbReference type="ChEBI" id="CHEBI:50058"/>
        <dbReference type="ChEBI" id="CHEBI:58243"/>
        <dbReference type="ChEBI" id="CHEBI:456215"/>
        <dbReference type="EC" id="1.8.4.10"/>
    </reaction>
</comment>
<dbReference type="GO" id="GO:0019379">
    <property type="term" value="P:sulfate assimilation, phosphoadenylyl sulfate reduction by phosphoadenylyl-sulfate reductase (thioredoxin)"/>
    <property type="evidence" value="ECO:0007669"/>
    <property type="project" value="UniProtKB-UniRule"/>
</dbReference>
<feature type="binding site" evidence="4">
    <location>
        <position position="106"/>
    </location>
    <ligand>
        <name>[4Fe-4S] cluster</name>
        <dbReference type="ChEBI" id="CHEBI:49883"/>
    </ligand>
</feature>
<dbReference type="InterPro" id="IPR002500">
    <property type="entry name" value="PAPS_reduct_dom"/>
</dbReference>
<dbReference type="GO" id="GO:0005737">
    <property type="term" value="C:cytoplasm"/>
    <property type="evidence" value="ECO:0007669"/>
    <property type="project" value="UniProtKB-SubCell"/>
</dbReference>
<dbReference type="GO" id="GO:0004604">
    <property type="term" value="F:phosphoadenylyl-sulfate reductase (thioredoxin) activity"/>
    <property type="evidence" value="ECO:0007669"/>
    <property type="project" value="UniProtKB-UniRule"/>
</dbReference>
<comment type="cofactor">
    <cofactor evidence="4">
        <name>[4Fe-4S] cluster</name>
        <dbReference type="ChEBI" id="CHEBI:49883"/>
    </cofactor>
    <text evidence="4">Binds 1 [4Fe-4S] cluster per subunit.</text>
</comment>
<evidence type="ECO:0000256" key="1">
    <source>
        <dbReference type="ARBA" id="ARBA00009732"/>
    </source>
</evidence>
<feature type="active site" description="Nucleophile; cysteine thiosulfonate intermediate" evidence="4">
    <location>
        <position position="214"/>
    </location>
</feature>
<dbReference type="AlphaFoldDB" id="A0A6J4J816"/>
<dbReference type="InterPro" id="IPR004511">
    <property type="entry name" value="PAPS/APS_Rdtase"/>
</dbReference>
<dbReference type="EMBL" id="CADCTB010000199">
    <property type="protein sequence ID" value="CAA9270484.1"/>
    <property type="molecule type" value="Genomic_DNA"/>
</dbReference>
<keyword evidence="4" id="KW-0408">Iron</keyword>
<evidence type="ECO:0000256" key="3">
    <source>
        <dbReference type="ARBA" id="ARBA00024327"/>
    </source>
</evidence>
<dbReference type="Gene3D" id="3.40.50.620">
    <property type="entry name" value="HUPs"/>
    <property type="match status" value="1"/>
</dbReference>
<dbReference type="InterPro" id="IPR014729">
    <property type="entry name" value="Rossmann-like_a/b/a_fold"/>
</dbReference>
<feature type="domain" description="Phosphoadenosine phosphosulphate reductase" evidence="5">
    <location>
        <begin position="45"/>
        <end position="193"/>
    </location>
</feature>
<evidence type="ECO:0000313" key="6">
    <source>
        <dbReference type="EMBL" id="CAA9270484.1"/>
    </source>
</evidence>
<dbReference type="Pfam" id="PF01507">
    <property type="entry name" value="PAPS_reduct"/>
    <property type="match status" value="1"/>
</dbReference>
<comment type="function">
    <text evidence="4">Catalyzes the formation of sulfite from adenosine 5'-phosphosulfate (APS) using thioredoxin as an electron donor.</text>
</comment>
<accession>A0A6J4J816</accession>
<name>A0A6J4J816_9ACTN</name>
<comment type="similarity">
    <text evidence="1 4">Belongs to the PAPS reductase family. CysH subfamily.</text>
</comment>
<protein>
    <recommendedName>
        <fullName evidence="4">Adenosine 5'-phosphosulfate reductase</fullName>
        <shortName evidence="4">APS reductase</shortName>
        <ecNumber evidence="4">1.8.4.10</ecNumber>
    </recommendedName>
    <alternativeName>
        <fullName evidence="4">5'-adenylylsulfate reductase</fullName>
    </alternativeName>
    <alternativeName>
        <fullName evidence="4">Thioredoxin-dependent 5'-adenylylsulfate reductase</fullName>
    </alternativeName>
</protein>
<dbReference type="SUPFAM" id="SSF52402">
    <property type="entry name" value="Adenine nucleotide alpha hydrolases-like"/>
    <property type="match status" value="1"/>
</dbReference>
<dbReference type="PIRSF" id="PIRSF000857">
    <property type="entry name" value="PAPS_reductase"/>
    <property type="match status" value="1"/>
</dbReference>
<dbReference type="PANTHER" id="PTHR46509">
    <property type="entry name" value="PHOSPHOADENOSINE PHOSPHOSULFATE REDUCTASE"/>
    <property type="match status" value="1"/>
</dbReference>
<evidence type="ECO:0000259" key="5">
    <source>
        <dbReference type="Pfam" id="PF01507"/>
    </source>
</evidence>
<comment type="subcellular location">
    <subcellularLocation>
        <location evidence="4">Cytoplasm</location>
    </subcellularLocation>
</comment>
<dbReference type="GO" id="GO:0051539">
    <property type="term" value="F:4 iron, 4 sulfur cluster binding"/>
    <property type="evidence" value="ECO:0007669"/>
    <property type="project" value="UniProtKB-UniRule"/>
</dbReference>
<dbReference type="GO" id="GO:0070814">
    <property type="term" value="P:hydrogen sulfide biosynthetic process"/>
    <property type="evidence" value="ECO:0007669"/>
    <property type="project" value="UniProtKB-UniRule"/>
</dbReference>